<protein>
    <submittedName>
        <fullName evidence="3">Flp pilus assembly protein CpaB</fullName>
    </submittedName>
</protein>
<dbReference type="NCBIfam" id="TIGR03177">
    <property type="entry name" value="pilus_cpaB"/>
    <property type="match status" value="1"/>
</dbReference>
<feature type="domain" description="SAF" evidence="2">
    <location>
        <begin position="46"/>
        <end position="112"/>
    </location>
</feature>
<dbReference type="Proteomes" id="UP000763641">
    <property type="component" value="Unassembled WGS sequence"/>
</dbReference>
<dbReference type="CDD" id="cd11614">
    <property type="entry name" value="SAF_CpaB_FlgA_like"/>
    <property type="match status" value="1"/>
</dbReference>
<comment type="caution">
    <text evidence="3">The sequence shown here is derived from an EMBL/GenBank/DDBJ whole genome shotgun (WGS) entry which is preliminary data.</text>
</comment>
<sequence>MDSRKLILLVGALFVAGLTAFLARSMMQGSAAPVAMAAPAVVIDGPEVLVATRSLPVGTILDATALKYQPWPKELVDGAYYLRSQSDLKALQGTVVRNAITAGQPVTQGALVKPGDRGFLAAALGPGMRAVTVPVSAQAAVAGFVFPGDRIDLVLTQTVAGGGDGPPLKVSETIIRNMRVLATDQRTDNVVGEDGKTKVSTFSNVTVEATPKIAEQIAVAQTLGTLSLSLRSLADNSTELEEAIASGAVTVPNGDPKAEKAMMMQLATQPVSGNSSFATGADVSRFQRRSVPGKSDQGAGASSMSAANPATPAGNFPGSAPAVAQGPVVRIARGSNVTAVPVGGK</sequence>
<proteinExistence type="predicted"/>
<accession>A0ABS2DC37</accession>
<dbReference type="RefSeq" id="WP_204199707.1">
    <property type="nucleotide sequence ID" value="NZ_JAFEMC010000004.1"/>
</dbReference>
<dbReference type="Pfam" id="PF08666">
    <property type="entry name" value="SAF"/>
    <property type="match status" value="1"/>
</dbReference>
<reference evidence="3 4" key="1">
    <citation type="submission" date="2020-12" db="EMBL/GenBank/DDBJ databases">
        <title>Sphingomonas sp.</title>
        <authorList>
            <person name="Kim M.K."/>
        </authorList>
    </citation>
    <scope>NUCLEOTIDE SEQUENCE [LARGE SCALE GENOMIC DNA]</scope>
    <source>
        <strain evidence="3 4">BT552</strain>
    </source>
</reference>
<name>A0ABS2DC37_9SPHN</name>
<dbReference type="InterPro" id="IPR013974">
    <property type="entry name" value="SAF"/>
</dbReference>
<dbReference type="InterPro" id="IPR017592">
    <property type="entry name" value="Pilus_assmbl_Flp-typ_CpaB"/>
</dbReference>
<evidence type="ECO:0000313" key="3">
    <source>
        <dbReference type="EMBL" id="MBM6577604.1"/>
    </source>
</evidence>
<evidence type="ECO:0000313" key="4">
    <source>
        <dbReference type="Proteomes" id="UP000763641"/>
    </source>
</evidence>
<gene>
    <name evidence="3" type="primary">cpaB</name>
    <name evidence="3" type="ORF">ILT43_14575</name>
</gene>
<organism evidence="3 4">
    <name type="scientific">Sphingomonas longa</name>
    <dbReference type="NCBI Taxonomy" id="2778730"/>
    <lineage>
        <taxon>Bacteria</taxon>
        <taxon>Pseudomonadati</taxon>
        <taxon>Pseudomonadota</taxon>
        <taxon>Alphaproteobacteria</taxon>
        <taxon>Sphingomonadales</taxon>
        <taxon>Sphingomonadaceae</taxon>
        <taxon>Sphingomonas</taxon>
    </lineage>
</organism>
<evidence type="ECO:0000259" key="2">
    <source>
        <dbReference type="SMART" id="SM00858"/>
    </source>
</evidence>
<dbReference type="InterPro" id="IPR031571">
    <property type="entry name" value="RcpC_dom"/>
</dbReference>
<keyword evidence="4" id="KW-1185">Reference proteome</keyword>
<dbReference type="Pfam" id="PF16976">
    <property type="entry name" value="RcpC"/>
    <property type="match status" value="1"/>
</dbReference>
<dbReference type="EMBL" id="JAFEMC010000004">
    <property type="protein sequence ID" value="MBM6577604.1"/>
    <property type="molecule type" value="Genomic_DNA"/>
</dbReference>
<feature type="region of interest" description="Disordered" evidence="1">
    <location>
        <begin position="272"/>
        <end position="322"/>
    </location>
</feature>
<dbReference type="SMART" id="SM00858">
    <property type="entry name" value="SAF"/>
    <property type="match status" value="1"/>
</dbReference>
<evidence type="ECO:0000256" key="1">
    <source>
        <dbReference type="SAM" id="MobiDB-lite"/>
    </source>
</evidence>